<dbReference type="GO" id="GO:0034058">
    <property type="term" value="P:endosomal vesicle fusion"/>
    <property type="evidence" value="ECO:0007669"/>
    <property type="project" value="TreeGrafter"/>
</dbReference>
<dbReference type="GO" id="GO:0030897">
    <property type="term" value="C:HOPS complex"/>
    <property type="evidence" value="ECO:0007669"/>
    <property type="project" value="TreeGrafter"/>
</dbReference>
<dbReference type="InterPro" id="IPR045111">
    <property type="entry name" value="Vps41/Vps8"/>
</dbReference>
<dbReference type="PANTHER" id="PTHR12616:SF10">
    <property type="entry name" value="RING-TYPE DOMAIN-CONTAINING PROTEIN"/>
    <property type="match status" value="1"/>
</dbReference>
<evidence type="ECO:0000313" key="2">
    <source>
        <dbReference type="Proteomes" id="UP000015106"/>
    </source>
</evidence>
<dbReference type="GO" id="GO:0005770">
    <property type="term" value="C:late endosome"/>
    <property type="evidence" value="ECO:0007669"/>
    <property type="project" value="TreeGrafter"/>
</dbReference>
<dbReference type="PANTHER" id="PTHR12616">
    <property type="entry name" value="VACUOLAR PROTEIN SORTING VPS41"/>
    <property type="match status" value="1"/>
</dbReference>
<sequence length="150" mass="16708">MSEAHPVLDTLRSSIGLYQRNSQRSDPGKSQSLCFQLLDSFSEALKKLYGSKDVNGKGCPSKGGETTNGHPTSKGFSQQMAISAYQRCLNTLRRVFSQFIGEIIKAMAGYIPLPTIMSKLLSDNGSQEFGDFKLVIHRMLSMHLYEKRIL</sequence>
<reference evidence="2" key="1">
    <citation type="journal article" date="2013" name="Nature">
        <title>Draft genome of the wheat A-genome progenitor Triticum urartu.</title>
        <authorList>
            <person name="Ling H.Q."/>
            <person name="Zhao S."/>
            <person name="Liu D."/>
            <person name="Wang J."/>
            <person name="Sun H."/>
            <person name="Zhang C."/>
            <person name="Fan H."/>
            <person name="Li D."/>
            <person name="Dong L."/>
            <person name="Tao Y."/>
            <person name="Gao C."/>
            <person name="Wu H."/>
            <person name="Li Y."/>
            <person name="Cui Y."/>
            <person name="Guo X."/>
            <person name="Zheng S."/>
            <person name="Wang B."/>
            <person name="Yu K."/>
            <person name="Liang Q."/>
            <person name="Yang W."/>
            <person name="Lou X."/>
            <person name="Chen J."/>
            <person name="Feng M."/>
            <person name="Jian J."/>
            <person name="Zhang X."/>
            <person name="Luo G."/>
            <person name="Jiang Y."/>
            <person name="Liu J."/>
            <person name="Wang Z."/>
            <person name="Sha Y."/>
            <person name="Zhang B."/>
            <person name="Wu H."/>
            <person name="Tang D."/>
            <person name="Shen Q."/>
            <person name="Xue P."/>
            <person name="Zou S."/>
            <person name="Wang X."/>
            <person name="Liu X."/>
            <person name="Wang F."/>
            <person name="Yang Y."/>
            <person name="An X."/>
            <person name="Dong Z."/>
            <person name="Zhang K."/>
            <person name="Zhang X."/>
            <person name="Luo M.C."/>
            <person name="Dvorak J."/>
            <person name="Tong Y."/>
            <person name="Wang J."/>
            <person name="Yang H."/>
            <person name="Li Z."/>
            <person name="Wang D."/>
            <person name="Zhang A."/>
            <person name="Wang J."/>
        </authorList>
    </citation>
    <scope>NUCLEOTIDE SEQUENCE</scope>
    <source>
        <strain evidence="2">cv. G1812</strain>
    </source>
</reference>
<accession>A0A8R7RC71</accession>
<dbReference type="Gramene" id="TuG1812S0002619300.01.T01">
    <property type="protein sequence ID" value="TuG1812S0002619300.01.T01"/>
    <property type="gene ID" value="TuG1812S0002619300.01"/>
</dbReference>
<dbReference type="GO" id="GO:0006623">
    <property type="term" value="P:protein targeting to vacuole"/>
    <property type="evidence" value="ECO:0007669"/>
    <property type="project" value="InterPro"/>
</dbReference>
<evidence type="ECO:0000313" key="1">
    <source>
        <dbReference type="EnsemblPlants" id="TuG1812S0002619300.01.T01"/>
    </source>
</evidence>
<dbReference type="Proteomes" id="UP000015106">
    <property type="component" value="Unassembled WGS sequence"/>
</dbReference>
<protein>
    <submittedName>
        <fullName evidence="1">Uncharacterized protein</fullName>
    </submittedName>
</protein>
<proteinExistence type="predicted"/>
<organism evidence="1 2">
    <name type="scientific">Triticum urartu</name>
    <name type="common">Red wild einkorn</name>
    <name type="synonym">Crithodium urartu</name>
    <dbReference type="NCBI Taxonomy" id="4572"/>
    <lineage>
        <taxon>Eukaryota</taxon>
        <taxon>Viridiplantae</taxon>
        <taxon>Streptophyta</taxon>
        <taxon>Embryophyta</taxon>
        <taxon>Tracheophyta</taxon>
        <taxon>Spermatophyta</taxon>
        <taxon>Magnoliopsida</taxon>
        <taxon>Liliopsida</taxon>
        <taxon>Poales</taxon>
        <taxon>Poaceae</taxon>
        <taxon>BOP clade</taxon>
        <taxon>Pooideae</taxon>
        <taxon>Triticodae</taxon>
        <taxon>Triticeae</taxon>
        <taxon>Triticinae</taxon>
        <taxon>Triticum</taxon>
    </lineage>
</organism>
<dbReference type="EnsemblPlants" id="TuG1812S0002619300.01.T01">
    <property type="protein sequence ID" value="TuG1812S0002619300.01.T01"/>
    <property type="gene ID" value="TuG1812S0002619300.01"/>
</dbReference>
<dbReference type="AlphaFoldDB" id="A0A8R7RC71"/>
<keyword evidence="2" id="KW-1185">Reference proteome</keyword>
<name>A0A8R7RC71_TRIUA</name>
<reference evidence="1" key="2">
    <citation type="submission" date="2022-06" db="UniProtKB">
        <authorList>
            <consortium name="EnsemblPlants"/>
        </authorList>
    </citation>
    <scope>IDENTIFICATION</scope>
</reference>